<dbReference type="Pfam" id="PF20135">
    <property type="entry name" value="DUF6525"/>
    <property type="match status" value="1"/>
</dbReference>
<name>A0A3B0MD88_9RHOB</name>
<keyword evidence="3" id="KW-1185">Reference proteome</keyword>
<dbReference type="Proteomes" id="UP000272908">
    <property type="component" value="Unassembled WGS sequence"/>
</dbReference>
<dbReference type="RefSeq" id="WP_121097044.1">
    <property type="nucleotide sequence ID" value="NZ_UIHC01000079.1"/>
</dbReference>
<gene>
    <name evidence="2" type="ORF">ROE7235_03610</name>
</gene>
<reference evidence="3" key="1">
    <citation type="submission" date="2018-08" db="EMBL/GenBank/DDBJ databases">
        <authorList>
            <person name="Rodrigo-Torres L."/>
            <person name="Arahal R. D."/>
            <person name="Lucena T."/>
        </authorList>
    </citation>
    <scope>NUCLEOTIDE SEQUENCE [LARGE SCALE GENOMIC DNA]</scope>
    <source>
        <strain evidence="3">CECT 7235</strain>
    </source>
</reference>
<dbReference type="OrthoDB" id="7658988at2"/>
<dbReference type="EMBL" id="UIHC01000079">
    <property type="protein sequence ID" value="SUZ33835.1"/>
    <property type="molecule type" value="Genomic_DNA"/>
</dbReference>
<evidence type="ECO:0000313" key="2">
    <source>
        <dbReference type="EMBL" id="SUZ33835.1"/>
    </source>
</evidence>
<feature type="compositionally biased region" description="Basic residues" evidence="1">
    <location>
        <begin position="1"/>
        <end position="14"/>
    </location>
</feature>
<feature type="region of interest" description="Disordered" evidence="1">
    <location>
        <begin position="1"/>
        <end position="23"/>
    </location>
</feature>
<protein>
    <submittedName>
        <fullName evidence="2">Uncharacterized protein</fullName>
    </submittedName>
</protein>
<evidence type="ECO:0000256" key="1">
    <source>
        <dbReference type="SAM" id="MobiDB-lite"/>
    </source>
</evidence>
<evidence type="ECO:0000313" key="3">
    <source>
        <dbReference type="Proteomes" id="UP000272908"/>
    </source>
</evidence>
<accession>A0A3B0MD88</accession>
<proteinExistence type="predicted"/>
<organism evidence="2 3">
    <name type="scientific">Roseinatronobacter ekhonensis</name>
    <dbReference type="NCBI Taxonomy" id="254356"/>
    <lineage>
        <taxon>Bacteria</taxon>
        <taxon>Pseudomonadati</taxon>
        <taxon>Pseudomonadota</taxon>
        <taxon>Alphaproteobacteria</taxon>
        <taxon>Rhodobacterales</taxon>
        <taxon>Paracoccaceae</taxon>
        <taxon>Roseinatronobacter</taxon>
    </lineage>
</organism>
<sequence>MSSRNRRTHLRAKTRTRDPMQDYDRLPSDLRAWLSQAALPWRPASVQKLYARALAQTGDRARALQRLDAAERRLVSKDAAVIWGAEHPAARDVEIDVAEHGVRG</sequence>
<dbReference type="AlphaFoldDB" id="A0A3B0MD88"/>
<dbReference type="InterPro" id="IPR045386">
    <property type="entry name" value="DUF6525"/>
</dbReference>